<organism evidence="1 2">
    <name type="scientific">Metabacillus hrfriensis</name>
    <dbReference type="NCBI Taxonomy" id="3048891"/>
    <lineage>
        <taxon>Bacteria</taxon>
        <taxon>Bacillati</taxon>
        <taxon>Bacillota</taxon>
        <taxon>Bacilli</taxon>
        <taxon>Bacillales</taxon>
        <taxon>Bacillaceae</taxon>
        <taxon>Metabacillus</taxon>
    </lineage>
</organism>
<gene>
    <name evidence="1" type="ORF">QLQ22_23010</name>
</gene>
<evidence type="ECO:0000313" key="2">
    <source>
        <dbReference type="Proteomes" id="UP001226091"/>
    </source>
</evidence>
<evidence type="ECO:0000313" key="1">
    <source>
        <dbReference type="EMBL" id="WHZ57479.1"/>
    </source>
</evidence>
<dbReference type="Proteomes" id="UP001226091">
    <property type="component" value="Chromosome"/>
</dbReference>
<reference evidence="2" key="1">
    <citation type="journal article" date="2025" name="Aquaculture">
        <title>Assessment of the bioflocculant production and safety properties of Metabacillus hrfriensis sp. nov. based on phenotypic and whole-genome sequencing analysis.</title>
        <authorList>
            <person name="Zhang R."/>
            <person name="Zhao Z."/>
            <person name="Luo L."/>
            <person name="Wang S."/>
            <person name="Guo K."/>
            <person name="Xu W."/>
        </authorList>
    </citation>
    <scope>NUCLEOTIDE SEQUENCE [LARGE SCALE GENOMIC DNA]</scope>
    <source>
        <strain evidence="2">CT-WN-B3</strain>
    </source>
</reference>
<accession>A0ACD4RAK3</accession>
<dbReference type="EMBL" id="CP126116">
    <property type="protein sequence ID" value="WHZ57479.1"/>
    <property type="molecule type" value="Genomic_DNA"/>
</dbReference>
<proteinExistence type="predicted"/>
<name>A0ACD4RAK3_9BACI</name>
<protein>
    <submittedName>
        <fullName evidence="1">ABC transporter substrate-binding protein</fullName>
    </submittedName>
</protein>
<sequence>MKLIKNSICMILSLLLLAACSAGGTSTTSSGGSGDSSMFIGMVNPPVTFNPINSTDVAAQFLEKFMFDTFLDMDAPQSFTPKLAESFETTDQQNYTVKIQKDAKWSDGEPVTAADAIFTMNLVANPKTETSVGNFLTIIDGLDDSGKLPEGETEIPSIEEVDEKTFTFKTKQPVDPNMVKEQLGAKFMILPKHVLQDVKPEDLSKDPFMQKPTVTNGPFNFVVYKKDQYVEYEANENYYLGKPKLNKMFVKIMPAANIVAQLQTGELSMNAAGGIGKIPANDYETVEKFQNVTTKFEKTYGYQSIMFNTESVADPKIRQAVAYAIDRKAIVDKLLKGEGEIVDGPYTSVSPYLDKDLKTYTYDPEKAKQLLKEAGWDFNKPLNIIVPTGNKVREQSADIITQDLKAIGLKTNVTTYDFPTLLAKAKAGDYDVMFIGFTNSLDPDISSMYKSNAPSNYMKYNSEKSDELLNKGKSEPDVEKRKEIYSELQKLWNEDLPVFTLYSDNDFSAVSKEVKEGEPKVFGFHKNLQNWTMTGSN</sequence>
<keyword evidence="2" id="KW-1185">Reference proteome</keyword>